<evidence type="ECO:0000313" key="2">
    <source>
        <dbReference type="Proteomes" id="UP000297851"/>
    </source>
</evidence>
<keyword evidence="2" id="KW-1185">Reference proteome</keyword>
<proteinExistence type="predicted"/>
<accession>A0ABY2JGP6</accession>
<protein>
    <recommendedName>
        <fullName evidence="3">Polymer-forming cytoskeletal protein</fullName>
    </recommendedName>
</protein>
<sequence length="461" mass="47063">MPKYDTKVQIDPGTGWVTGCPTSASTKVKIISTGFAQANGVSGASSGDDSVLEAVYTYIPTQVTIPTIGSAVYAHTISGVLKNFTLDSAVNTVAADVQIKNGNAICTNGAKIAGNLILGNGFASLDNCTVSGTIHVAKYVTLEGGASLVQGDVIAAGQGVAAGSNVISVANGATVNGSLLSSGNVSVTSSPGSTVKGNVTVAGSATSVARVANNSKVNGFVQSSGTISNLGTIVGAKTQNVTGLVPPPVPAVPNWSEIPYPAPFSSTTWAAQGFQELVWNGPCVISGVEPAWTDLSALTVPTVVNTLTKCGAAGISTDSNVKTLTLQTHVALAANSFAFTKLKVLSSDTTARKLWLYVPDSNSADGLPTCVAPSGNITMSSETDIAPEVSVMAYTPCKFYSDRDGWRGQIYGGEVEFGQQAKLTFVPVGVPGVDLSGNPYVPPVPAHLGERISLRDRETSD</sequence>
<evidence type="ECO:0000313" key="1">
    <source>
        <dbReference type="EMBL" id="TFD03330.1"/>
    </source>
</evidence>
<dbReference type="RefSeq" id="WP_134373302.1">
    <property type="nucleotide sequence ID" value="NZ_SOGO01000021.1"/>
</dbReference>
<organism evidence="1 2">
    <name type="scientific">Cryobacterium sandaracinum</name>
    <dbReference type="NCBI Taxonomy" id="1259247"/>
    <lineage>
        <taxon>Bacteria</taxon>
        <taxon>Bacillati</taxon>
        <taxon>Actinomycetota</taxon>
        <taxon>Actinomycetes</taxon>
        <taxon>Micrococcales</taxon>
        <taxon>Microbacteriaceae</taxon>
        <taxon>Cryobacterium</taxon>
    </lineage>
</organism>
<reference evidence="1 2" key="1">
    <citation type="submission" date="2019-03" db="EMBL/GenBank/DDBJ databases">
        <title>Genomics of glacier-inhabiting Cryobacterium strains.</title>
        <authorList>
            <person name="Liu Q."/>
            <person name="Xin Y.-H."/>
        </authorList>
    </citation>
    <scope>NUCLEOTIDE SEQUENCE [LARGE SCALE GENOMIC DNA]</scope>
    <source>
        <strain evidence="1 2">TMT2-16</strain>
    </source>
</reference>
<comment type="caution">
    <text evidence="1">The sequence shown here is derived from an EMBL/GenBank/DDBJ whole genome shotgun (WGS) entry which is preliminary data.</text>
</comment>
<name>A0ABY2JGP6_9MICO</name>
<evidence type="ECO:0008006" key="3">
    <source>
        <dbReference type="Google" id="ProtNLM"/>
    </source>
</evidence>
<gene>
    <name evidence="1" type="ORF">E3T25_06875</name>
</gene>
<dbReference type="Proteomes" id="UP000297851">
    <property type="component" value="Unassembled WGS sequence"/>
</dbReference>
<dbReference type="EMBL" id="SOGO01000021">
    <property type="protein sequence ID" value="TFD03330.1"/>
    <property type="molecule type" value="Genomic_DNA"/>
</dbReference>